<evidence type="ECO:0000313" key="3">
    <source>
        <dbReference type="Proteomes" id="UP001174136"/>
    </source>
</evidence>
<dbReference type="Pfam" id="PF00429">
    <property type="entry name" value="TLV_coat"/>
    <property type="match status" value="1"/>
</dbReference>
<dbReference type="SUPFAM" id="SSF58069">
    <property type="entry name" value="Virus ectodomain"/>
    <property type="match status" value="1"/>
</dbReference>
<gene>
    <name evidence="2" type="primary">Syna_7</name>
    <name evidence="2" type="ORF">N1851_017278</name>
</gene>
<dbReference type="InterPro" id="IPR018154">
    <property type="entry name" value="TLV/ENV_coat_polyprotein"/>
</dbReference>
<evidence type="ECO:0000256" key="1">
    <source>
        <dbReference type="SAM" id="Phobius"/>
    </source>
</evidence>
<comment type="caution">
    <text evidence="2">The sequence shown here is derived from an EMBL/GenBank/DDBJ whole genome shotgun (WGS) entry which is preliminary data.</text>
</comment>
<dbReference type="AlphaFoldDB" id="A0AA47P2D1"/>
<keyword evidence="3" id="KW-1185">Reference proteome</keyword>
<reference evidence="2" key="1">
    <citation type="journal article" date="2023" name="Front. Mar. Sci.">
        <title>A new Merluccius polli reference genome to investigate the effects of global change in West African waters.</title>
        <authorList>
            <person name="Mateo J.L."/>
            <person name="Blanco-Fernandez C."/>
            <person name="Garcia-Vazquez E."/>
            <person name="Machado-Schiaffino G."/>
        </authorList>
    </citation>
    <scope>NUCLEOTIDE SEQUENCE</scope>
    <source>
        <strain evidence="2">C29</strain>
        <tissue evidence="2">Fin</tissue>
    </source>
</reference>
<dbReference type="Proteomes" id="UP001174136">
    <property type="component" value="Unassembled WGS sequence"/>
</dbReference>
<name>A0AA47P2D1_MERPO</name>
<accession>A0AA47P2D1</accession>
<dbReference type="PANTHER" id="PTHR10424:SF80">
    <property type="entry name" value="ENVELOPE GLYCOPROTEIN"/>
    <property type="match status" value="1"/>
</dbReference>
<organism evidence="2 3">
    <name type="scientific">Merluccius polli</name>
    <name type="common">Benguela hake</name>
    <name type="synonym">Merluccius cadenati</name>
    <dbReference type="NCBI Taxonomy" id="89951"/>
    <lineage>
        <taxon>Eukaryota</taxon>
        <taxon>Metazoa</taxon>
        <taxon>Chordata</taxon>
        <taxon>Craniata</taxon>
        <taxon>Vertebrata</taxon>
        <taxon>Euteleostomi</taxon>
        <taxon>Actinopterygii</taxon>
        <taxon>Neopterygii</taxon>
        <taxon>Teleostei</taxon>
        <taxon>Neoteleostei</taxon>
        <taxon>Acanthomorphata</taxon>
        <taxon>Zeiogadaria</taxon>
        <taxon>Gadariae</taxon>
        <taxon>Gadiformes</taxon>
        <taxon>Gadoidei</taxon>
        <taxon>Merlucciidae</taxon>
        <taxon>Merluccius</taxon>
    </lineage>
</organism>
<keyword evidence="1" id="KW-0472">Membrane</keyword>
<proteinExistence type="predicted"/>
<dbReference type="Gene3D" id="1.10.287.210">
    <property type="match status" value="1"/>
</dbReference>
<sequence>MAFQNRQALDMLLAEKGGVCSMFGDQCCTFIPNNTAPDGSVTKGLAGLRTLSNQMATDSGIENLLEAWFTGVFGKWKGIIMSIMISIACFAGFLVCFGCCCIPCARTLLNRLITTALTPEDRAVQAPLLLYADSESDEPPEKEDDDMC</sequence>
<feature type="transmembrane region" description="Helical" evidence="1">
    <location>
        <begin position="79"/>
        <end position="102"/>
    </location>
</feature>
<keyword evidence="1" id="KW-0812">Transmembrane</keyword>
<protein>
    <submittedName>
        <fullName evidence="2">Syncytin-A</fullName>
    </submittedName>
</protein>
<dbReference type="PANTHER" id="PTHR10424">
    <property type="entry name" value="VIRAL ENVELOPE PROTEIN"/>
    <property type="match status" value="1"/>
</dbReference>
<keyword evidence="1" id="KW-1133">Transmembrane helix</keyword>
<dbReference type="EMBL" id="JAOPHQ010003140">
    <property type="protein sequence ID" value="KAK0144352.1"/>
    <property type="molecule type" value="Genomic_DNA"/>
</dbReference>
<evidence type="ECO:0000313" key="2">
    <source>
        <dbReference type="EMBL" id="KAK0144352.1"/>
    </source>
</evidence>